<dbReference type="GO" id="GO:0003677">
    <property type="term" value="F:DNA binding"/>
    <property type="evidence" value="ECO:0007669"/>
    <property type="project" value="UniProtKB-KW"/>
</dbReference>
<dbReference type="Gene3D" id="1.10.10.10">
    <property type="entry name" value="Winged helix-like DNA-binding domain superfamily/Winged helix DNA-binding domain"/>
    <property type="match status" value="1"/>
</dbReference>
<evidence type="ECO:0000256" key="3">
    <source>
        <dbReference type="ARBA" id="ARBA00023125"/>
    </source>
</evidence>
<dbReference type="CDD" id="cd07377">
    <property type="entry name" value="WHTH_GntR"/>
    <property type="match status" value="1"/>
</dbReference>
<dbReference type="InterPro" id="IPR036390">
    <property type="entry name" value="WH_DNA-bd_sf"/>
</dbReference>
<evidence type="ECO:0000256" key="2">
    <source>
        <dbReference type="ARBA" id="ARBA00023015"/>
    </source>
</evidence>
<dbReference type="Proteomes" id="UP000013232">
    <property type="component" value="Unassembled WGS sequence"/>
</dbReference>
<dbReference type="EMBL" id="AMXE01000108">
    <property type="protein sequence ID" value="ENO84435.1"/>
    <property type="molecule type" value="Genomic_DNA"/>
</dbReference>
<reference evidence="7 8" key="1">
    <citation type="submission" date="2012-09" db="EMBL/GenBank/DDBJ databases">
        <title>Draft Genome Sequences of 6 Strains from Genus Thauera.</title>
        <authorList>
            <person name="Liu B."/>
            <person name="Shapleigh J.P."/>
            <person name="Frostegard A.H."/>
        </authorList>
    </citation>
    <scope>NUCLEOTIDE SEQUENCE [LARGE SCALE GENOMIC DNA]</scope>
    <source>
        <strain evidence="8">47Lol / DSM 12138</strain>
    </source>
</reference>
<evidence type="ECO:0000256" key="4">
    <source>
        <dbReference type="ARBA" id="ARBA00023163"/>
    </source>
</evidence>
<dbReference type="PANTHER" id="PTHR46577">
    <property type="entry name" value="HTH-TYPE TRANSCRIPTIONAL REGULATORY PROTEIN GABR"/>
    <property type="match status" value="1"/>
</dbReference>
<keyword evidence="3" id="KW-0238">DNA-binding</keyword>
<protein>
    <submittedName>
        <fullName evidence="7">GntR family transcriptional regulator</fullName>
    </submittedName>
</protein>
<dbReference type="AlphaFoldDB" id="N6XYX1"/>
<feature type="non-terminal residue" evidence="7">
    <location>
        <position position="116"/>
    </location>
</feature>
<accession>N6XYX1</accession>
<evidence type="ECO:0000256" key="5">
    <source>
        <dbReference type="SAM" id="MobiDB-lite"/>
    </source>
</evidence>
<dbReference type="GO" id="GO:0003700">
    <property type="term" value="F:DNA-binding transcription factor activity"/>
    <property type="evidence" value="ECO:0007669"/>
    <property type="project" value="InterPro"/>
</dbReference>
<evidence type="ECO:0000313" key="8">
    <source>
        <dbReference type="Proteomes" id="UP000013232"/>
    </source>
</evidence>
<evidence type="ECO:0000313" key="7">
    <source>
        <dbReference type="EMBL" id="ENO84435.1"/>
    </source>
</evidence>
<keyword evidence="2" id="KW-0805">Transcription regulation</keyword>
<dbReference type="InterPro" id="IPR051446">
    <property type="entry name" value="HTH_trans_reg/aminotransferase"/>
</dbReference>
<dbReference type="InterPro" id="IPR000524">
    <property type="entry name" value="Tscrpt_reg_HTH_GntR"/>
</dbReference>
<organism evidence="7 8">
    <name type="scientific">Thauera linaloolentis (strain DSM 12138 / JCM 21573 / CCUG 41526 / CIP 105981 / IAM 15112 / NBRC 102519 / 47Lol)</name>
    <dbReference type="NCBI Taxonomy" id="1123367"/>
    <lineage>
        <taxon>Bacteria</taxon>
        <taxon>Pseudomonadati</taxon>
        <taxon>Pseudomonadota</taxon>
        <taxon>Betaproteobacteria</taxon>
        <taxon>Rhodocyclales</taxon>
        <taxon>Zoogloeaceae</taxon>
        <taxon>Thauera</taxon>
    </lineage>
</organism>
<feature type="domain" description="HTH gntR-type" evidence="6">
    <location>
        <begin position="22"/>
        <end position="90"/>
    </location>
</feature>
<evidence type="ECO:0000256" key="1">
    <source>
        <dbReference type="ARBA" id="ARBA00022898"/>
    </source>
</evidence>
<dbReference type="PRINTS" id="PR00035">
    <property type="entry name" value="HTHGNTR"/>
</dbReference>
<feature type="region of interest" description="Disordered" evidence="5">
    <location>
        <begin position="86"/>
        <end position="116"/>
    </location>
</feature>
<keyword evidence="4" id="KW-0804">Transcription</keyword>
<keyword evidence="1" id="KW-0663">Pyridoxal phosphate</keyword>
<dbReference type="eggNOG" id="COG1167">
    <property type="taxonomic scope" value="Bacteria"/>
</dbReference>
<evidence type="ECO:0000259" key="6">
    <source>
        <dbReference type="PROSITE" id="PS50949"/>
    </source>
</evidence>
<sequence>MFKHAQLESVKAWIGDPAHRALPLHARIQRAIRQLILDGALDMGRPLPASRALAASLGVSRDTVESAYGQLHAEGFIERRVGSGSLVSGKLQRVPRTGSRPGAVPAPQAGPRLSQR</sequence>
<dbReference type="PANTHER" id="PTHR46577:SF1">
    <property type="entry name" value="HTH-TYPE TRANSCRIPTIONAL REGULATORY PROTEIN GABR"/>
    <property type="match status" value="1"/>
</dbReference>
<proteinExistence type="predicted"/>
<name>N6XYX1_THAL4</name>
<gene>
    <name evidence="7" type="ORF">C666_17365</name>
</gene>
<comment type="caution">
    <text evidence="7">The sequence shown here is derived from an EMBL/GenBank/DDBJ whole genome shotgun (WGS) entry which is preliminary data.</text>
</comment>
<dbReference type="Pfam" id="PF00392">
    <property type="entry name" value="GntR"/>
    <property type="match status" value="1"/>
</dbReference>
<dbReference type="InterPro" id="IPR036388">
    <property type="entry name" value="WH-like_DNA-bd_sf"/>
</dbReference>
<keyword evidence="8" id="KW-1185">Reference proteome</keyword>
<dbReference type="SUPFAM" id="SSF46785">
    <property type="entry name" value="Winged helix' DNA-binding domain"/>
    <property type="match status" value="1"/>
</dbReference>
<dbReference type="SMART" id="SM00345">
    <property type="entry name" value="HTH_GNTR"/>
    <property type="match status" value="1"/>
</dbReference>
<dbReference type="PROSITE" id="PS50949">
    <property type="entry name" value="HTH_GNTR"/>
    <property type="match status" value="1"/>
</dbReference>
<dbReference type="RefSeq" id="WP_004345227.1">
    <property type="nucleotide sequence ID" value="NZ_AMXE01000108.1"/>
</dbReference>